<accession>A0ABT6AXU4</accession>
<dbReference type="Proteomes" id="UP001216674">
    <property type="component" value="Unassembled WGS sequence"/>
</dbReference>
<comment type="similarity">
    <text evidence="1">Belongs to the LysR transcriptional regulatory family.</text>
</comment>
<keyword evidence="3" id="KW-0238">DNA-binding</keyword>
<evidence type="ECO:0000313" key="6">
    <source>
        <dbReference type="EMBL" id="MDF3837458.1"/>
    </source>
</evidence>
<gene>
    <name evidence="6" type="ORF">P3W85_31580</name>
</gene>
<dbReference type="InterPro" id="IPR005119">
    <property type="entry name" value="LysR_subst-bd"/>
</dbReference>
<dbReference type="PROSITE" id="PS50931">
    <property type="entry name" value="HTH_LYSR"/>
    <property type="match status" value="1"/>
</dbReference>
<evidence type="ECO:0000256" key="3">
    <source>
        <dbReference type="ARBA" id="ARBA00023125"/>
    </source>
</evidence>
<evidence type="ECO:0000256" key="4">
    <source>
        <dbReference type="ARBA" id="ARBA00023163"/>
    </source>
</evidence>
<name>A0ABT6AXU4_9BURK</name>
<dbReference type="SUPFAM" id="SSF53850">
    <property type="entry name" value="Periplasmic binding protein-like II"/>
    <property type="match status" value="1"/>
</dbReference>
<proteinExistence type="inferred from homology"/>
<dbReference type="InterPro" id="IPR000847">
    <property type="entry name" value="LysR_HTH_N"/>
</dbReference>
<dbReference type="SUPFAM" id="SSF46785">
    <property type="entry name" value="Winged helix' DNA-binding domain"/>
    <property type="match status" value="1"/>
</dbReference>
<evidence type="ECO:0000256" key="1">
    <source>
        <dbReference type="ARBA" id="ARBA00009437"/>
    </source>
</evidence>
<dbReference type="Gene3D" id="1.10.10.10">
    <property type="entry name" value="Winged helix-like DNA-binding domain superfamily/Winged helix DNA-binding domain"/>
    <property type="match status" value="1"/>
</dbReference>
<keyword evidence="7" id="KW-1185">Reference proteome</keyword>
<keyword evidence="2" id="KW-0805">Transcription regulation</keyword>
<evidence type="ECO:0000259" key="5">
    <source>
        <dbReference type="PROSITE" id="PS50931"/>
    </source>
</evidence>
<evidence type="ECO:0000256" key="2">
    <source>
        <dbReference type="ARBA" id="ARBA00023015"/>
    </source>
</evidence>
<dbReference type="PANTHER" id="PTHR30537:SF5">
    <property type="entry name" value="HTH-TYPE TRANSCRIPTIONAL ACTIVATOR TTDR-RELATED"/>
    <property type="match status" value="1"/>
</dbReference>
<dbReference type="Pfam" id="PF00126">
    <property type="entry name" value="HTH_1"/>
    <property type="match status" value="1"/>
</dbReference>
<protein>
    <submittedName>
        <fullName evidence="6">LysR family transcriptional regulator</fullName>
    </submittedName>
</protein>
<evidence type="ECO:0000313" key="7">
    <source>
        <dbReference type="Proteomes" id="UP001216674"/>
    </source>
</evidence>
<organism evidence="6 7">
    <name type="scientific">Cupriavidus basilensis</name>
    <dbReference type="NCBI Taxonomy" id="68895"/>
    <lineage>
        <taxon>Bacteria</taxon>
        <taxon>Pseudomonadati</taxon>
        <taxon>Pseudomonadota</taxon>
        <taxon>Betaproteobacteria</taxon>
        <taxon>Burkholderiales</taxon>
        <taxon>Burkholderiaceae</taxon>
        <taxon>Cupriavidus</taxon>
    </lineage>
</organism>
<dbReference type="InterPro" id="IPR058163">
    <property type="entry name" value="LysR-type_TF_proteobact-type"/>
</dbReference>
<comment type="caution">
    <text evidence="6">The sequence shown here is derived from an EMBL/GenBank/DDBJ whole genome shotgun (WGS) entry which is preliminary data.</text>
</comment>
<sequence length="307" mass="33266">MSDRLSGVAAFVQAAEAGSFALAAQRMHLTRSAIGKSIARLEERLGARLFHRTTRSQSLTEDGHAFYERCVRALAELDAGEASLHAGQRDPQGRVHLSAPVLFGRRCIAPVLLAVAQRYPQIELQVSFTDRVTDLVEEGVDLVVRSGTLGDDSAMVARHLGTQVMTLCASPAYLARRGTPRSVADLAGHEGIFYANGRREMAWPLPDEQGVPRDVVIPHRLRFDDLETILATAQAGAGIARLPCWLIAEPLRTGALAKVLPGLPGTRIGMHLAWQQTRYLPSRMRVVIDALMADIPGALASGNEQPC</sequence>
<dbReference type="Gene3D" id="3.40.190.290">
    <property type="match status" value="1"/>
</dbReference>
<dbReference type="InterPro" id="IPR036390">
    <property type="entry name" value="WH_DNA-bd_sf"/>
</dbReference>
<keyword evidence="4" id="KW-0804">Transcription</keyword>
<reference evidence="6 7" key="1">
    <citation type="submission" date="2023-03" db="EMBL/GenBank/DDBJ databases">
        <title>Draft assemblies of triclosan tolerant bacteria isolated from returned activated sludge.</title>
        <authorList>
            <person name="Van Hamelsveld S."/>
        </authorList>
    </citation>
    <scope>NUCLEOTIDE SEQUENCE [LARGE SCALE GENOMIC DNA]</scope>
    <source>
        <strain evidence="6 7">GW210010_S58</strain>
    </source>
</reference>
<dbReference type="PANTHER" id="PTHR30537">
    <property type="entry name" value="HTH-TYPE TRANSCRIPTIONAL REGULATOR"/>
    <property type="match status" value="1"/>
</dbReference>
<dbReference type="InterPro" id="IPR036388">
    <property type="entry name" value="WH-like_DNA-bd_sf"/>
</dbReference>
<dbReference type="PRINTS" id="PR00039">
    <property type="entry name" value="HTHLYSR"/>
</dbReference>
<dbReference type="CDD" id="cd08475">
    <property type="entry name" value="PBP2_CrgA_like_6"/>
    <property type="match status" value="1"/>
</dbReference>
<feature type="domain" description="HTH lysR-type" evidence="5">
    <location>
        <begin position="3"/>
        <end position="60"/>
    </location>
</feature>
<dbReference type="RefSeq" id="WP_276267656.1">
    <property type="nucleotide sequence ID" value="NZ_JARJLM010000510.1"/>
</dbReference>
<dbReference type="EMBL" id="JARJLM010000510">
    <property type="protein sequence ID" value="MDF3837458.1"/>
    <property type="molecule type" value="Genomic_DNA"/>
</dbReference>
<dbReference type="Pfam" id="PF03466">
    <property type="entry name" value="LysR_substrate"/>
    <property type="match status" value="1"/>
</dbReference>